<dbReference type="SUPFAM" id="SSF57535">
    <property type="entry name" value="Complement control module/SCR domain"/>
    <property type="match status" value="6"/>
</dbReference>
<evidence type="ECO:0000313" key="8">
    <source>
        <dbReference type="EMBL" id="CAD5209810.1"/>
    </source>
</evidence>
<sequence length="799" mass="81468">MNKLIVVLIITIYGADAVDEDEKIVCDYFSERTDGQIIYSDDRNENGGILPGALATLQCHNGNIRRIRCTSAGWRPQEFIPCELLARDASGVESRTTPVSGCPSLTNVSNGFVVYSPLGLAPFRPDTEATVLCNLGFVPSGNLVTKCQNNGNWTEFGGCISASGQKCQPLAEVPNAQISYVSDLNGPFGVGAIAELTCNIGYMMNGVSRITCNDEGWKPEKFGSCEEDEAMSRIKKQILGIGSGSCLPLSVINGQINYIQSNPTSLYSSGTTAILTCNSDFTPIGSSSSYCSGTAWTPPLGQCQSTVNGMNPQGVTGLTGFGGSTCLPMIATLNSNIVYSSGSTAGPFPTGTTATLLCNIGYSSQTSTITSLCQNGVWYPSSLGPCTAGIGTTPGIGSLGGFGTALGGMSCMAEPTPINGQIQYSSTNTIGSYPEGSSATLICQSGSMVSGASTTYCRSGQWYPPLGQCIYQNGLTSNLINGFGTTASVCPLGITPPLNGQVTYSTGLGVGPFPQGTVATLTCTQGVSIGPASATCSYGQWLPPTFQGCENTNGGIGTTNGIGGNECISGPIALGGSVQYSQGGNIGPFPSGTTATLLCASGQPLSGQSTAMCSAGVWSPSSLGPCQGLGQTQTGVNGFTGLNGFTNGGFSQCIIGLVAPINGRITYSQGSSVGPFPSGTSATLSCDIGYTPYGQTTSYCQNGVFSPSSLGACLSSQTGSTSSLAGSGISSCYSLPNSVNGIVSYTNLPSLTGTYPIGTTASLQCNMGFYSLGSTTSTCLSNGWSTYSLGSCVSQITTG</sequence>
<dbReference type="EMBL" id="CAJFDI010000001">
    <property type="protein sequence ID" value="CAD5209810.1"/>
    <property type="molecule type" value="Genomic_DNA"/>
</dbReference>
<dbReference type="InterPro" id="IPR051503">
    <property type="entry name" value="ComplSys_Reg/VirEntry_Med"/>
</dbReference>
<gene>
    <name evidence="8" type="ORF">BXYJ_LOCUS1621</name>
</gene>
<feature type="chain" id="PRO_5036204546" evidence="6">
    <location>
        <begin position="18"/>
        <end position="799"/>
    </location>
</feature>
<evidence type="ECO:0000256" key="1">
    <source>
        <dbReference type="ARBA" id="ARBA00004328"/>
    </source>
</evidence>
<feature type="disulfide bond" evidence="5">
    <location>
        <begin position="765"/>
        <end position="792"/>
    </location>
</feature>
<dbReference type="PANTHER" id="PTHR45785">
    <property type="entry name" value="COMPLEMENT FACTOR H-RELATED"/>
    <property type="match status" value="1"/>
</dbReference>
<dbReference type="InterPro" id="IPR035976">
    <property type="entry name" value="Sushi/SCR/CCP_sf"/>
</dbReference>
<feature type="signal peptide" evidence="6">
    <location>
        <begin position="1"/>
        <end position="17"/>
    </location>
</feature>
<organism evidence="8 9">
    <name type="scientific">Bursaphelenchus xylophilus</name>
    <name type="common">Pinewood nematode worm</name>
    <name type="synonym">Aphelenchoides xylophilus</name>
    <dbReference type="NCBI Taxonomy" id="6326"/>
    <lineage>
        <taxon>Eukaryota</taxon>
        <taxon>Metazoa</taxon>
        <taxon>Ecdysozoa</taxon>
        <taxon>Nematoda</taxon>
        <taxon>Chromadorea</taxon>
        <taxon>Rhabditida</taxon>
        <taxon>Tylenchina</taxon>
        <taxon>Tylenchomorpha</taxon>
        <taxon>Aphelenchoidea</taxon>
        <taxon>Aphelenchoididae</taxon>
        <taxon>Bursaphelenchus</taxon>
    </lineage>
</organism>
<dbReference type="OrthoDB" id="6480633at2759"/>
<dbReference type="EMBL" id="CAJFCV020000001">
    <property type="protein sequence ID" value="CAG9085171.1"/>
    <property type="molecule type" value="Genomic_DNA"/>
</dbReference>
<name>A0A7I8XIV3_BURXY</name>
<evidence type="ECO:0000256" key="2">
    <source>
        <dbReference type="ARBA" id="ARBA00022659"/>
    </source>
</evidence>
<comment type="caution">
    <text evidence="5">Lacks conserved residue(s) required for the propagation of feature annotation.</text>
</comment>
<feature type="domain" description="Sushi" evidence="7">
    <location>
        <begin position="409"/>
        <end position="471"/>
    </location>
</feature>
<dbReference type="SMART" id="SM00032">
    <property type="entry name" value="CCP"/>
    <property type="match status" value="10"/>
</dbReference>
<dbReference type="Pfam" id="PF00084">
    <property type="entry name" value="Sushi"/>
    <property type="match status" value="5"/>
</dbReference>
<feature type="disulfide bond" evidence="5">
    <location>
        <begin position="198"/>
        <end position="225"/>
    </location>
</feature>
<reference evidence="8" key="1">
    <citation type="submission" date="2020-09" db="EMBL/GenBank/DDBJ databases">
        <authorList>
            <person name="Kikuchi T."/>
        </authorList>
    </citation>
    <scope>NUCLEOTIDE SEQUENCE</scope>
    <source>
        <strain evidence="8">Ka4C1</strain>
    </source>
</reference>
<accession>A0A7I8XIV3</accession>
<proteinExistence type="predicted"/>
<evidence type="ECO:0000256" key="6">
    <source>
        <dbReference type="SAM" id="SignalP"/>
    </source>
</evidence>
<feature type="domain" description="Sushi" evidence="7">
    <location>
        <begin position="730"/>
        <end position="794"/>
    </location>
</feature>
<evidence type="ECO:0000256" key="3">
    <source>
        <dbReference type="ARBA" id="ARBA00022729"/>
    </source>
</evidence>
<feature type="domain" description="Sushi" evidence="7">
    <location>
        <begin position="244"/>
        <end position="305"/>
    </location>
</feature>
<comment type="subcellular location">
    <subcellularLocation>
        <location evidence="1">Virion</location>
    </subcellularLocation>
</comment>
<evidence type="ECO:0000256" key="4">
    <source>
        <dbReference type="ARBA" id="ARBA00023157"/>
    </source>
</evidence>
<evidence type="ECO:0000313" key="9">
    <source>
        <dbReference type="Proteomes" id="UP000659654"/>
    </source>
</evidence>
<feature type="domain" description="Sushi" evidence="7">
    <location>
        <begin position="165"/>
        <end position="227"/>
    </location>
</feature>
<dbReference type="CDD" id="cd00033">
    <property type="entry name" value="CCP"/>
    <property type="match status" value="6"/>
</dbReference>
<dbReference type="InterPro" id="IPR000436">
    <property type="entry name" value="Sushi_SCR_CCP_dom"/>
</dbReference>
<dbReference type="PANTHER" id="PTHR45785:SF2">
    <property type="entry name" value="COMPLEMENT FACTOR H-RELATED"/>
    <property type="match status" value="1"/>
</dbReference>
<feature type="domain" description="Sushi" evidence="7">
    <location>
        <begin position="100"/>
        <end position="161"/>
    </location>
</feature>
<dbReference type="Proteomes" id="UP000659654">
    <property type="component" value="Unassembled WGS sequence"/>
</dbReference>
<keyword evidence="9" id="KW-1185">Reference proteome</keyword>
<evidence type="ECO:0000259" key="7">
    <source>
        <dbReference type="PROSITE" id="PS50923"/>
    </source>
</evidence>
<dbReference type="PROSITE" id="PS50923">
    <property type="entry name" value="SUSHI"/>
    <property type="match status" value="5"/>
</dbReference>
<comment type="caution">
    <text evidence="8">The sequence shown here is derived from an EMBL/GenBank/DDBJ whole genome shotgun (WGS) entry which is preliminary data.</text>
</comment>
<dbReference type="AlphaFoldDB" id="A0A7I8XIV3"/>
<dbReference type="Proteomes" id="UP000582659">
    <property type="component" value="Unassembled WGS sequence"/>
</dbReference>
<protein>
    <submittedName>
        <fullName evidence="8">(pine wood nematode) hypothetical protein</fullName>
    </submittedName>
</protein>
<keyword evidence="2 5" id="KW-0768">Sushi</keyword>
<keyword evidence="4 5" id="KW-1015">Disulfide bond</keyword>
<dbReference type="Gene3D" id="2.10.70.10">
    <property type="entry name" value="Complement Module, domain 1"/>
    <property type="match status" value="8"/>
</dbReference>
<keyword evidence="3 6" id="KW-0732">Signal</keyword>
<evidence type="ECO:0000256" key="5">
    <source>
        <dbReference type="PROSITE-ProRule" id="PRU00302"/>
    </source>
</evidence>